<protein>
    <submittedName>
        <fullName evidence="1">Uncharacterized protein</fullName>
    </submittedName>
</protein>
<comment type="caution">
    <text evidence="1">The sequence shown here is derived from an EMBL/GenBank/DDBJ whole genome shotgun (WGS) entry which is preliminary data.</text>
</comment>
<proteinExistence type="predicted"/>
<reference evidence="1 2" key="1">
    <citation type="journal article" date="2021" name="Elife">
        <title>Chloroplast acquisition without the gene transfer in kleptoplastic sea slugs, Plakobranchus ocellatus.</title>
        <authorList>
            <person name="Maeda T."/>
            <person name="Takahashi S."/>
            <person name="Yoshida T."/>
            <person name="Shimamura S."/>
            <person name="Takaki Y."/>
            <person name="Nagai Y."/>
            <person name="Toyoda A."/>
            <person name="Suzuki Y."/>
            <person name="Arimoto A."/>
            <person name="Ishii H."/>
            <person name="Satoh N."/>
            <person name="Nishiyama T."/>
            <person name="Hasebe M."/>
            <person name="Maruyama T."/>
            <person name="Minagawa J."/>
            <person name="Obokata J."/>
            <person name="Shigenobu S."/>
        </authorList>
    </citation>
    <scope>NUCLEOTIDE SEQUENCE [LARGE SCALE GENOMIC DNA]</scope>
</reference>
<gene>
    <name evidence="1" type="ORF">PoB_006815800</name>
</gene>
<dbReference type="Proteomes" id="UP000735302">
    <property type="component" value="Unassembled WGS sequence"/>
</dbReference>
<dbReference type="AlphaFoldDB" id="A0AAV4DBL4"/>
<keyword evidence="2" id="KW-1185">Reference proteome</keyword>
<evidence type="ECO:0000313" key="2">
    <source>
        <dbReference type="Proteomes" id="UP000735302"/>
    </source>
</evidence>
<accession>A0AAV4DBL4</accession>
<name>A0AAV4DBL4_9GAST</name>
<organism evidence="1 2">
    <name type="scientific">Plakobranchus ocellatus</name>
    <dbReference type="NCBI Taxonomy" id="259542"/>
    <lineage>
        <taxon>Eukaryota</taxon>
        <taxon>Metazoa</taxon>
        <taxon>Spiralia</taxon>
        <taxon>Lophotrochozoa</taxon>
        <taxon>Mollusca</taxon>
        <taxon>Gastropoda</taxon>
        <taxon>Heterobranchia</taxon>
        <taxon>Euthyneura</taxon>
        <taxon>Panpulmonata</taxon>
        <taxon>Sacoglossa</taxon>
        <taxon>Placobranchoidea</taxon>
        <taxon>Plakobranchidae</taxon>
        <taxon>Plakobranchus</taxon>
    </lineage>
</organism>
<sequence>MLKKREEELFERLVIGQGSQLISYANQRLKGLKFADCLVHRKVTFSFNQYFYTSKKAALKSDRTKIPRPVDMTEIIKTLTVEELTRLSGDDSFFLLEGTQEDFSNV</sequence>
<evidence type="ECO:0000313" key="1">
    <source>
        <dbReference type="EMBL" id="GFO41653.1"/>
    </source>
</evidence>
<dbReference type="EMBL" id="BLXT01007705">
    <property type="protein sequence ID" value="GFO41653.1"/>
    <property type="molecule type" value="Genomic_DNA"/>
</dbReference>